<evidence type="ECO:0000256" key="1">
    <source>
        <dbReference type="SAM" id="Phobius"/>
    </source>
</evidence>
<feature type="domain" description="AB hydrolase-1" evidence="2">
    <location>
        <begin position="77"/>
        <end position="180"/>
    </location>
</feature>
<dbReference type="InterPro" id="IPR000073">
    <property type="entry name" value="AB_hydrolase_1"/>
</dbReference>
<dbReference type="SUPFAM" id="SSF53474">
    <property type="entry name" value="alpha/beta-Hydrolases"/>
    <property type="match status" value="1"/>
</dbReference>
<protein>
    <recommendedName>
        <fullName evidence="2">AB hydrolase-1 domain-containing protein</fullName>
    </recommendedName>
</protein>
<evidence type="ECO:0000313" key="3">
    <source>
        <dbReference type="EMBL" id="GGH07613.1"/>
    </source>
</evidence>
<dbReference type="Proteomes" id="UP000596938">
    <property type="component" value="Unassembled WGS sequence"/>
</dbReference>
<dbReference type="Gene3D" id="3.40.50.1820">
    <property type="entry name" value="alpha/beta hydrolase"/>
    <property type="match status" value="1"/>
</dbReference>
<reference evidence="4" key="1">
    <citation type="journal article" date="2019" name="Int. J. Syst. Evol. Microbiol.">
        <title>The Global Catalogue of Microorganisms (GCM) 10K type strain sequencing project: providing services to taxonomists for standard genome sequencing and annotation.</title>
        <authorList>
            <consortium name="The Broad Institute Genomics Platform"/>
            <consortium name="The Broad Institute Genome Sequencing Center for Infectious Disease"/>
            <person name="Wu L."/>
            <person name="Ma J."/>
        </authorList>
    </citation>
    <scope>NUCLEOTIDE SEQUENCE [LARGE SCALE GENOMIC DNA]</scope>
    <source>
        <strain evidence="4">CGMCC 1.1927</strain>
    </source>
</reference>
<dbReference type="InterPro" id="IPR050266">
    <property type="entry name" value="AB_hydrolase_sf"/>
</dbReference>
<evidence type="ECO:0000313" key="4">
    <source>
        <dbReference type="Proteomes" id="UP000596938"/>
    </source>
</evidence>
<dbReference type="PANTHER" id="PTHR43798:SF33">
    <property type="entry name" value="HYDROLASE, PUTATIVE (AFU_ORTHOLOGUE AFUA_2G14860)-RELATED"/>
    <property type="match status" value="1"/>
</dbReference>
<dbReference type="RefSeq" id="WP_188813063.1">
    <property type="nucleotide sequence ID" value="NZ_BAAAWV010000001.1"/>
</dbReference>
<proteinExistence type="predicted"/>
<sequence length="209" mass="22101">MISLTDHTKKRRRPFRRTRKILGVVAITALGMILASTAANAFLEQQERSSTAQYGELVEVAGGSLNVVRAGAEGGQPLVLLSGLGTIAPALDFAPLIRELVAYDVIVVERFGYGYSDMSAPDRTVENISRELHEALSLLDIGKPYVLAGHSIAGFYTLDYANRYPGEVSAVIGIDPSVPTTELEKHSAASGGINVIGIGTAPAFVDSGS</sequence>
<dbReference type="EMBL" id="BMKU01000014">
    <property type="protein sequence ID" value="GGH07613.1"/>
    <property type="molecule type" value="Genomic_DNA"/>
</dbReference>
<accession>A0ABQ1XZS3</accession>
<name>A0ABQ1XZS3_9MICC</name>
<dbReference type="PANTHER" id="PTHR43798">
    <property type="entry name" value="MONOACYLGLYCEROL LIPASE"/>
    <property type="match status" value="1"/>
</dbReference>
<keyword evidence="4" id="KW-1185">Reference proteome</keyword>
<feature type="transmembrane region" description="Helical" evidence="1">
    <location>
        <begin position="21"/>
        <end position="43"/>
    </location>
</feature>
<comment type="caution">
    <text evidence="3">The sequence shown here is derived from an EMBL/GenBank/DDBJ whole genome shotgun (WGS) entry which is preliminary data.</text>
</comment>
<gene>
    <name evidence="3" type="ORF">GCM10011577_35100</name>
</gene>
<evidence type="ECO:0000259" key="2">
    <source>
        <dbReference type="Pfam" id="PF00561"/>
    </source>
</evidence>
<dbReference type="InterPro" id="IPR029058">
    <property type="entry name" value="AB_hydrolase_fold"/>
</dbReference>
<keyword evidence="1" id="KW-0472">Membrane</keyword>
<keyword evidence="1" id="KW-1133">Transmembrane helix</keyword>
<organism evidence="3 4">
    <name type="scientific">Pseudarthrobacter polychromogenes</name>
    <dbReference type="NCBI Taxonomy" id="1676"/>
    <lineage>
        <taxon>Bacteria</taxon>
        <taxon>Bacillati</taxon>
        <taxon>Actinomycetota</taxon>
        <taxon>Actinomycetes</taxon>
        <taxon>Micrococcales</taxon>
        <taxon>Micrococcaceae</taxon>
        <taxon>Pseudarthrobacter</taxon>
    </lineage>
</organism>
<keyword evidence="1" id="KW-0812">Transmembrane</keyword>
<dbReference type="Pfam" id="PF00561">
    <property type="entry name" value="Abhydrolase_1"/>
    <property type="match status" value="1"/>
</dbReference>